<dbReference type="InterPro" id="IPR012251">
    <property type="entry name" value="GlcNAc_6-SO4ase"/>
</dbReference>
<evidence type="ECO:0000313" key="9">
    <source>
        <dbReference type="Proteomes" id="UP000199515"/>
    </source>
</evidence>
<dbReference type="PANTHER" id="PTHR43108:SF8">
    <property type="entry name" value="SD21168P"/>
    <property type="match status" value="1"/>
</dbReference>
<evidence type="ECO:0000256" key="4">
    <source>
        <dbReference type="ARBA" id="ARBA00023180"/>
    </source>
</evidence>
<feature type="domain" description="Sulfatase N-terminal" evidence="7">
    <location>
        <begin position="38"/>
        <end position="371"/>
    </location>
</feature>
<dbReference type="InterPro" id="IPR024607">
    <property type="entry name" value="Sulfatase_CS"/>
</dbReference>
<organism evidence="8 9">
    <name type="scientific">Amycolatopsis xylanica</name>
    <dbReference type="NCBI Taxonomy" id="589385"/>
    <lineage>
        <taxon>Bacteria</taxon>
        <taxon>Bacillati</taxon>
        <taxon>Actinomycetota</taxon>
        <taxon>Actinomycetes</taxon>
        <taxon>Pseudonocardiales</taxon>
        <taxon>Pseudonocardiaceae</taxon>
        <taxon>Amycolatopsis</taxon>
    </lineage>
</organism>
<dbReference type="PROSITE" id="PS00523">
    <property type="entry name" value="SULFATASE_1"/>
    <property type="match status" value="1"/>
</dbReference>
<keyword evidence="3" id="KW-0378">Hydrolase</keyword>
<keyword evidence="9" id="KW-1185">Reference proteome</keyword>
<dbReference type="Gene3D" id="3.40.720.10">
    <property type="entry name" value="Alkaline Phosphatase, subunit A"/>
    <property type="match status" value="1"/>
</dbReference>
<evidence type="ECO:0000256" key="6">
    <source>
        <dbReference type="SAM" id="MobiDB-lite"/>
    </source>
</evidence>
<dbReference type="SUPFAM" id="SSF53649">
    <property type="entry name" value="Alkaline phosphatase-like"/>
    <property type="match status" value="1"/>
</dbReference>
<keyword evidence="4" id="KW-0325">Glycoprotein</keyword>
<dbReference type="GO" id="GO:0008449">
    <property type="term" value="F:N-acetylglucosamine-6-sulfatase activity"/>
    <property type="evidence" value="ECO:0007669"/>
    <property type="project" value="InterPro"/>
</dbReference>
<name>A0A1H2WGC8_9PSEU</name>
<dbReference type="OrthoDB" id="9777306at2"/>
<dbReference type="GO" id="GO:0030203">
    <property type="term" value="P:glycosaminoglycan metabolic process"/>
    <property type="evidence" value="ECO:0007669"/>
    <property type="project" value="InterPro"/>
</dbReference>
<evidence type="ECO:0000313" key="8">
    <source>
        <dbReference type="EMBL" id="SDW79546.1"/>
    </source>
</evidence>
<evidence type="ECO:0000256" key="2">
    <source>
        <dbReference type="ARBA" id="ARBA00022729"/>
    </source>
</evidence>
<evidence type="ECO:0000256" key="5">
    <source>
        <dbReference type="PIRSR" id="PIRSR036666-50"/>
    </source>
</evidence>
<accession>A0A1H2WGC8</accession>
<comment type="PTM">
    <text evidence="5">The conversion to 3-oxoalanine (also known as C-formylglycine, FGly), of a serine or cysteine residue in prokaryotes and of a cysteine residue in eukaryotes, is critical for catalytic activity.</text>
</comment>
<dbReference type="InterPro" id="IPR000917">
    <property type="entry name" value="Sulfatase_N"/>
</dbReference>
<evidence type="ECO:0000256" key="1">
    <source>
        <dbReference type="ARBA" id="ARBA00008779"/>
    </source>
</evidence>
<dbReference type="Pfam" id="PF00884">
    <property type="entry name" value="Sulfatase"/>
    <property type="match status" value="1"/>
</dbReference>
<dbReference type="STRING" id="589385.SAMN05421504_1011528"/>
<dbReference type="RefSeq" id="WP_091287767.1">
    <property type="nucleotide sequence ID" value="NZ_FNON01000001.1"/>
</dbReference>
<proteinExistence type="inferred from homology"/>
<gene>
    <name evidence="8" type="ORF">SAMN05421504_1011528</name>
</gene>
<evidence type="ECO:0000259" key="7">
    <source>
        <dbReference type="Pfam" id="PF00884"/>
    </source>
</evidence>
<dbReference type="GO" id="GO:0005539">
    <property type="term" value="F:glycosaminoglycan binding"/>
    <property type="evidence" value="ECO:0007669"/>
    <property type="project" value="TreeGrafter"/>
</dbReference>
<dbReference type="InterPro" id="IPR017850">
    <property type="entry name" value="Alkaline_phosphatase_core_sf"/>
</dbReference>
<reference evidence="8 9" key="1">
    <citation type="submission" date="2016-10" db="EMBL/GenBank/DDBJ databases">
        <authorList>
            <person name="de Groot N.N."/>
        </authorList>
    </citation>
    <scope>NUCLEOTIDE SEQUENCE [LARGE SCALE GENOMIC DNA]</scope>
    <source>
        <strain evidence="8 9">CPCC 202699</strain>
    </source>
</reference>
<protein>
    <submittedName>
        <fullName evidence="8">Arylsulfatase A</fullName>
    </submittedName>
</protein>
<comment type="similarity">
    <text evidence="1">Belongs to the sulfatase family.</text>
</comment>
<feature type="region of interest" description="Disordered" evidence="6">
    <location>
        <begin position="395"/>
        <end position="427"/>
    </location>
</feature>
<dbReference type="AlphaFoldDB" id="A0A1H2WGC8"/>
<dbReference type="PANTHER" id="PTHR43108">
    <property type="entry name" value="N-ACETYLGLUCOSAMINE-6-SULFATASE FAMILY MEMBER"/>
    <property type="match status" value="1"/>
</dbReference>
<dbReference type="CDD" id="cd16147">
    <property type="entry name" value="G6S"/>
    <property type="match status" value="1"/>
</dbReference>
<dbReference type="EMBL" id="FNON01000001">
    <property type="protein sequence ID" value="SDW79546.1"/>
    <property type="molecule type" value="Genomic_DNA"/>
</dbReference>
<evidence type="ECO:0000256" key="3">
    <source>
        <dbReference type="ARBA" id="ARBA00022801"/>
    </source>
</evidence>
<keyword evidence="2" id="KW-0732">Signal</keyword>
<feature type="modified residue" description="3-oxoalanine (Cys)" evidence="5">
    <location>
        <position position="79"/>
    </location>
</feature>
<sequence length="494" mass="52443">MTRSPRILTPIVVVLVALLAWVTGTQAMPAAPSAAARPNVVFVLTDDLSWNLIAHMPQVRRLQADGVTFNDYTVTDSLCCPSRSSIFTGRFPHDTGVFTNGGADGGFGYFHGHGEEKQTFATALQSSGYRTAMMGKYLNGYLPADTQGGTQPYVPPGWSEWDVGGNGYQEFDYDLNENHKVVHYGNRPQDYMVDVLAGKGANFIADSAAAHQPFLLEIATFAPHAPYTPAPRDADSFPGLTAPRGPAFDTLPADAPPWLAGRAPLTGAEKTAIDSGFRKRVQAVQSVDRMLTTLRAAVTKAGVAGDTYVVFSSDNGYHMGQYRLNPGKMTAFDTDIRVPLVVAGPGVTPGSTSTAQVQNIDLAPTFQSLAGTAVPSTVDGRSLAPLLHGGSGAGWRTTSLVEHHGPDALPDDPDLPAPNSGNPPTYSAIRTGVYTYVEYSDGSREYYDRTTDPHQLHNLAGTLSPARLAELHAAVTGLTNCHTGAACWTAGHAG</sequence>
<dbReference type="PIRSF" id="PIRSF036666">
    <property type="entry name" value="G6S"/>
    <property type="match status" value="1"/>
</dbReference>
<dbReference type="Proteomes" id="UP000199515">
    <property type="component" value="Unassembled WGS sequence"/>
</dbReference>